<organism evidence="1 2">
    <name type="scientific">Gymnopilus junonius</name>
    <name type="common">Spectacular rustgill mushroom</name>
    <name type="synonym">Gymnopilus spectabilis subsp. junonius</name>
    <dbReference type="NCBI Taxonomy" id="109634"/>
    <lineage>
        <taxon>Eukaryota</taxon>
        <taxon>Fungi</taxon>
        <taxon>Dikarya</taxon>
        <taxon>Basidiomycota</taxon>
        <taxon>Agaricomycotina</taxon>
        <taxon>Agaricomycetes</taxon>
        <taxon>Agaricomycetidae</taxon>
        <taxon>Agaricales</taxon>
        <taxon>Agaricineae</taxon>
        <taxon>Hymenogastraceae</taxon>
        <taxon>Gymnopilus</taxon>
    </lineage>
</organism>
<sequence length="319" mass="36531">MVLEPVMRNSVDAPAYYARRGNPQNRRHGGNDEEVRSHKFFRLVSPNFLFLEIRFTPPSLGQRCDIITTSRRVNIAYLSSYFWGEEEKTTRIFFQPGKLLTTNSLEPAIWRNMYYGYRDDVPKANPLHPNYVVEVLPTGKTVFLDSDIPKTFASIVQMAWEEVAGNTRFGMPTVYQVKEKSKSFMFRHDAQEQREDDSWIFKGLEQWPSSFIATIDFWPDEEFVCSFEPSRGRRKAILDAGASPSNLHCRGWALKPTVHWPKEDNNFGLAGYIITIVATLVLQLKNALSAMKKLTVASLATRARIPQYLTAAMLLYEGG</sequence>
<dbReference type="EMBL" id="JADNYJ010000020">
    <property type="protein sequence ID" value="KAF8905940.1"/>
    <property type="molecule type" value="Genomic_DNA"/>
</dbReference>
<dbReference type="AlphaFoldDB" id="A0A9P5NTK7"/>
<evidence type="ECO:0000313" key="2">
    <source>
        <dbReference type="Proteomes" id="UP000724874"/>
    </source>
</evidence>
<evidence type="ECO:0000313" key="1">
    <source>
        <dbReference type="EMBL" id="KAF8905940.1"/>
    </source>
</evidence>
<comment type="caution">
    <text evidence="1">The sequence shown here is derived from an EMBL/GenBank/DDBJ whole genome shotgun (WGS) entry which is preliminary data.</text>
</comment>
<proteinExistence type="predicted"/>
<gene>
    <name evidence="1" type="ORF">CPB84DRAFT_1745166</name>
</gene>
<protein>
    <submittedName>
        <fullName evidence="1">Uncharacterized protein</fullName>
    </submittedName>
</protein>
<reference evidence="1" key="1">
    <citation type="submission" date="2020-11" db="EMBL/GenBank/DDBJ databases">
        <authorList>
            <consortium name="DOE Joint Genome Institute"/>
            <person name="Ahrendt S."/>
            <person name="Riley R."/>
            <person name="Andreopoulos W."/>
            <person name="LaButti K."/>
            <person name="Pangilinan J."/>
            <person name="Ruiz-duenas F.J."/>
            <person name="Barrasa J.M."/>
            <person name="Sanchez-Garcia M."/>
            <person name="Camarero S."/>
            <person name="Miyauchi S."/>
            <person name="Serrano A."/>
            <person name="Linde D."/>
            <person name="Babiker R."/>
            <person name="Drula E."/>
            <person name="Ayuso-Fernandez I."/>
            <person name="Pacheco R."/>
            <person name="Padilla G."/>
            <person name="Ferreira P."/>
            <person name="Barriuso J."/>
            <person name="Kellner H."/>
            <person name="Castanera R."/>
            <person name="Alfaro M."/>
            <person name="Ramirez L."/>
            <person name="Pisabarro A.G."/>
            <person name="Kuo A."/>
            <person name="Tritt A."/>
            <person name="Lipzen A."/>
            <person name="He G."/>
            <person name="Yan M."/>
            <person name="Ng V."/>
            <person name="Cullen D."/>
            <person name="Martin F."/>
            <person name="Rosso M.-N."/>
            <person name="Henrissat B."/>
            <person name="Hibbett D."/>
            <person name="Martinez A.T."/>
            <person name="Grigoriev I.V."/>
        </authorList>
    </citation>
    <scope>NUCLEOTIDE SEQUENCE</scope>
    <source>
        <strain evidence="1">AH 44721</strain>
    </source>
</reference>
<keyword evidence="2" id="KW-1185">Reference proteome</keyword>
<name>A0A9P5NTK7_GYMJU</name>
<dbReference type="Proteomes" id="UP000724874">
    <property type="component" value="Unassembled WGS sequence"/>
</dbReference>
<accession>A0A9P5NTK7</accession>